<keyword evidence="7 19" id="KW-0547">Nucleotide-binding</keyword>
<evidence type="ECO:0000256" key="18">
    <source>
        <dbReference type="PIRSR" id="PIRSR000615-1"/>
    </source>
</evidence>
<dbReference type="SMART" id="SM00219">
    <property type="entry name" value="TyrKc"/>
    <property type="match status" value="1"/>
</dbReference>
<dbReference type="InterPro" id="IPR001824">
    <property type="entry name" value="Tyr_kinase_rcpt_3_CS"/>
</dbReference>
<keyword evidence="16" id="KW-0325">Glycoprotein</keyword>
<dbReference type="GO" id="GO:0019838">
    <property type="term" value="F:growth factor binding"/>
    <property type="evidence" value="ECO:0007669"/>
    <property type="project" value="TreeGrafter"/>
</dbReference>
<evidence type="ECO:0000256" key="16">
    <source>
        <dbReference type="ARBA" id="ARBA00023180"/>
    </source>
</evidence>
<evidence type="ECO:0000259" key="27">
    <source>
        <dbReference type="PROSITE" id="PS50011"/>
    </source>
</evidence>
<comment type="catalytic activity">
    <reaction evidence="17">
        <text>L-tyrosyl-[protein] + ATP = O-phospho-L-tyrosyl-[protein] + ADP + H(+)</text>
        <dbReference type="Rhea" id="RHEA:10596"/>
        <dbReference type="Rhea" id="RHEA-COMP:10136"/>
        <dbReference type="Rhea" id="RHEA-COMP:20101"/>
        <dbReference type="ChEBI" id="CHEBI:15378"/>
        <dbReference type="ChEBI" id="CHEBI:30616"/>
        <dbReference type="ChEBI" id="CHEBI:46858"/>
        <dbReference type="ChEBI" id="CHEBI:61978"/>
        <dbReference type="ChEBI" id="CHEBI:456216"/>
        <dbReference type="EC" id="2.7.10.1"/>
    </reaction>
</comment>
<dbReference type="GO" id="GO:0043235">
    <property type="term" value="C:receptor complex"/>
    <property type="evidence" value="ECO:0007669"/>
    <property type="project" value="TreeGrafter"/>
</dbReference>
<feature type="binding site" evidence="20">
    <location>
        <position position="794"/>
    </location>
    <ligand>
        <name>Mg(2+)</name>
        <dbReference type="ChEBI" id="CHEBI:18420"/>
    </ligand>
</feature>
<dbReference type="GO" id="GO:0007169">
    <property type="term" value="P:cell surface receptor protein tyrosine kinase signaling pathway"/>
    <property type="evidence" value="ECO:0007669"/>
    <property type="project" value="InterPro"/>
</dbReference>
<evidence type="ECO:0000256" key="7">
    <source>
        <dbReference type="ARBA" id="ARBA00022741"/>
    </source>
</evidence>
<evidence type="ECO:0000256" key="24">
    <source>
        <dbReference type="SAM" id="MobiDB-lite"/>
    </source>
</evidence>
<dbReference type="GO" id="GO:0005524">
    <property type="term" value="F:ATP binding"/>
    <property type="evidence" value="ECO:0007669"/>
    <property type="project" value="UniProtKB-UniRule"/>
</dbReference>
<evidence type="ECO:0000256" key="4">
    <source>
        <dbReference type="ARBA" id="ARBA00022553"/>
    </source>
</evidence>
<dbReference type="SUPFAM" id="SSF56112">
    <property type="entry name" value="Protein kinase-like (PK-like)"/>
    <property type="match status" value="1"/>
</dbReference>
<dbReference type="GeneID" id="109099626"/>
<evidence type="ECO:0000256" key="14">
    <source>
        <dbReference type="ARBA" id="ARBA00023157"/>
    </source>
</evidence>
<keyword evidence="11 25" id="KW-1133">Transmembrane helix</keyword>
<feature type="binding site" evidence="20">
    <location>
        <position position="559"/>
    </location>
    <ligand>
        <name>Mg(2+)</name>
        <dbReference type="ChEBI" id="CHEBI:18420"/>
    </ligand>
</feature>
<feature type="site" description="Important for interaction with phosphotyrosine-binding proteins" evidence="21">
    <location>
        <position position="933"/>
    </location>
</feature>
<dbReference type="InterPro" id="IPR008266">
    <property type="entry name" value="Tyr_kinase_AS"/>
</dbReference>
<dbReference type="PROSITE" id="PS50011">
    <property type="entry name" value="PROTEIN_KINASE_DOM"/>
    <property type="match status" value="1"/>
</dbReference>
<dbReference type="InterPro" id="IPR001245">
    <property type="entry name" value="Ser-Thr/Tyr_kinase_cat_dom"/>
</dbReference>
<evidence type="ECO:0000256" key="25">
    <source>
        <dbReference type="SAM" id="Phobius"/>
    </source>
</evidence>
<keyword evidence="23" id="KW-0393">Immunoglobulin domain</keyword>
<comment type="subcellular location">
    <subcellularLocation>
        <location evidence="1">Cell membrane</location>
        <topology evidence="1">Single-pass type I membrane protein</topology>
    </subcellularLocation>
    <subcellularLocation>
        <location evidence="23">Membrane</location>
        <topology evidence="23">Single-pass type I membrane protein</topology>
    </subcellularLocation>
</comment>
<name>A0A8C1NST0_CYPCA</name>
<evidence type="ECO:0000256" key="1">
    <source>
        <dbReference type="ARBA" id="ARBA00004251"/>
    </source>
</evidence>
<dbReference type="InterPro" id="IPR000719">
    <property type="entry name" value="Prot_kinase_dom"/>
</dbReference>
<evidence type="ECO:0000256" key="8">
    <source>
        <dbReference type="ARBA" id="ARBA00022777"/>
    </source>
</evidence>
<dbReference type="Gene3D" id="2.60.40.10">
    <property type="entry name" value="Immunoglobulins"/>
    <property type="match status" value="2"/>
</dbReference>
<dbReference type="Proteomes" id="UP001155660">
    <property type="component" value="Chromosome A24"/>
</dbReference>
<dbReference type="FunFam" id="3.30.200.20:FF:000366">
    <property type="entry name" value="receptor-type tyrosine-protein kinase FLT3"/>
    <property type="match status" value="1"/>
</dbReference>
<dbReference type="PROSITE" id="PS00109">
    <property type="entry name" value="PROTEIN_KINASE_TYR"/>
    <property type="match status" value="1"/>
</dbReference>
<keyword evidence="12 25" id="KW-0472">Membrane</keyword>
<dbReference type="PROSITE" id="PS00107">
    <property type="entry name" value="PROTEIN_KINASE_ATP"/>
    <property type="match status" value="1"/>
</dbReference>
<keyword evidence="8" id="KW-0418">Kinase</keyword>
<accession>A0A8C1NST0</accession>
<evidence type="ECO:0000256" key="10">
    <source>
        <dbReference type="ARBA" id="ARBA00022843"/>
    </source>
</evidence>
<feature type="domain" description="Protein kinase" evidence="27">
    <location>
        <begin position="580"/>
        <end position="925"/>
    </location>
</feature>
<dbReference type="InterPro" id="IPR007110">
    <property type="entry name" value="Ig-like_dom"/>
</dbReference>
<evidence type="ECO:0000256" key="19">
    <source>
        <dbReference type="PIRSR" id="PIRSR000615-2"/>
    </source>
</evidence>
<feature type="domain" description="Ig-like" evidence="28">
    <location>
        <begin position="140"/>
        <end position="211"/>
    </location>
</feature>
<feature type="binding site" evidence="19">
    <location>
        <begin position="587"/>
        <end position="594"/>
    </location>
    <ligand>
        <name>ATP</name>
        <dbReference type="ChEBI" id="CHEBI:30616"/>
    </ligand>
</feature>
<evidence type="ECO:0000256" key="17">
    <source>
        <dbReference type="ARBA" id="ARBA00051243"/>
    </source>
</evidence>
<keyword evidence="6 23" id="KW-0812">Transmembrane</keyword>
<feature type="domain" description="Ig-like" evidence="28">
    <location>
        <begin position="242"/>
        <end position="316"/>
    </location>
</feature>
<dbReference type="PROSITE" id="PS50835">
    <property type="entry name" value="IG_LIKE"/>
    <property type="match status" value="2"/>
</dbReference>
<dbReference type="Gene3D" id="3.30.200.20">
    <property type="entry name" value="Phosphorylase Kinase, domain 1"/>
    <property type="match status" value="1"/>
</dbReference>
<evidence type="ECO:0000313" key="30">
    <source>
        <dbReference type="Proteomes" id="UP000694427"/>
    </source>
</evidence>
<keyword evidence="5" id="KW-0808">Transferase</keyword>
<evidence type="ECO:0000256" key="9">
    <source>
        <dbReference type="ARBA" id="ARBA00022840"/>
    </source>
</evidence>
<dbReference type="PROSITE" id="PS00240">
    <property type="entry name" value="RECEPTOR_TYR_KIN_III"/>
    <property type="match status" value="1"/>
</dbReference>
<keyword evidence="20" id="KW-0479">Metal-binding</keyword>
<dbReference type="SUPFAM" id="SSF48726">
    <property type="entry name" value="Immunoglobulin"/>
    <property type="match status" value="1"/>
</dbReference>
<keyword evidence="14" id="KW-1015">Disulfide bond</keyword>
<proteinExistence type="inferred from homology"/>
<comment type="similarity">
    <text evidence="23">Belongs to the protein kinase superfamily. Tyr protein kinase family. CSF-1/PDGF receptor subfamily.</text>
</comment>
<feature type="transmembrane region" description="Helical" evidence="25">
    <location>
        <begin position="512"/>
        <end position="535"/>
    </location>
</feature>
<reference evidence="29" key="2">
    <citation type="submission" date="2025-05" db="UniProtKB">
        <authorList>
            <consortium name="Ensembl"/>
        </authorList>
    </citation>
    <scope>IDENTIFICATION</scope>
</reference>
<keyword evidence="3" id="KW-1003">Cell membrane</keyword>
<protein>
    <recommendedName>
        <fullName evidence="2">receptor protein-tyrosine kinase</fullName>
        <ecNumber evidence="2">2.7.10.1</ecNumber>
    </recommendedName>
</protein>
<keyword evidence="13" id="KW-0829">Tyrosine-protein kinase</keyword>
<evidence type="ECO:0000256" key="26">
    <source>
        <dbReference type="SAM" id="SignalP"/>
    </source>
</evidence>
<gene>
    <name evidence="29 31" type="primary">LOC109099626</name>
</gene>
<evidence type="ECO:0000313" key="29">
    <source>
        <dbReference type="Ensembl" id="ENSCCRP00010095422.1"/>
    </source>
</evidence>
<keyword evidence="4" id="KW-0597">Phosphoprotein</keyword>
<dbReference type="InterPro" id="IPR036179">
    <property type="entry name" value="Ig-like_dom_sf"/>
</dbReference>
<dbReference type="Gene3D" id="1.10.510.10">
    <property type="entry name" value="Transferase(Phosphotransferase) domain 1"/>
    <property type="match status" value="1"/>
</dbReference>
<evidence type="ECO:0000256" key="21">
    <source>
        <dbReference type="PIRSR" id="PIRSR000615-4"/>
    </source>
</evidence>
<keyword evidence="9 19" id="KW-0067">ATP-binding</keyword>
<dbReference type="Pfam" id="PF07714">
    <property type="entry name" value="PK_Tyr_Ser-Thr"/>
    <property type="match status" value="1"/>
</dbReference>
<feature type="binding site" evidence="19">
    <location>
        <position position="793"/>
    </location>
    <ligand>
        <name>ATP</name>
        <dbReference type="ChEBI" id="CHEBI:30616"/>
    </ligand>
</feature>
<dbReference type="Proteomes" id="UP000694427">
    <property type="component" value="Unplaced"/>
</dbReference>
<dbReference type="GO" id="GO:0005886">
    <property type="term" value="C:plasma membrane"/>
    <property type="evidence" value="ECO:0007669"/>
    <property type="project" value="UniProtKB-SubCell"/>
</dbReference>
<dbReference type="GO" id="GO:0046872">
    <property type="term" value="F:metal ion binding"/>
    <property type="evidence" value="ECO:0007669"/>
    <property type="project" value="UniProtKB-KW"/>
</dbReference>
<sequence>MIRQGSRKKLLCLHAMRSGNRLVVVLLVLHWIARGSAETDAAAETRPQCDTDGSTLRCTLEETHLMSSDPIKLDFTEGQTVEIYSACQQNRSDGLKCLCHQRINSSMHALQPTEQFRNGTYTVNCGNHNVTVVQAPQRRPSVPVLKAIAKAGYTNIAQLVCTSEGNPKPTIRWYGNSQNPEEGMKDKWYKTESIVMSHDFESPDIKCCASNLLGEECTELHHLDLNRNVDGQKAQTIFLKSGQSLLLQCTMKSQSIDVPELRWQFNNTAVKGITSLYFKNWAEYFFIESVNVTHSGEYICTSKNNQAGKTYVKVLENDKIDILQLNENNTILAQNKASFCFQALVFSFPKAQCHWITPNQTQIECRETHYPNCNSAFKLCNPEPGQYQMKLKTQQTSVIRNMSLCISDIPKIAIKFLNDSNIVSCETQSSLPATVSWKICPSYPKCIHSENWKEIPVAKPNVMDSDQFCQKKIDFARHHSNSEDHHIKCCITNTAGTRCSEQLQLPTNILSIDYVICFLVIFILLMVIFALIIFIRVKKPGYQCQIQMIQMIGPNDNDYIYIDFRESKYDLKWEFPRENLELGSELGSGAFGMVVQATAYGISKPGVSIQVAVKMLKDKHQAVEKEALMSELKMLTHIGHHENIVNLLGACTGSGPIYLIFQYCCNGDLLNYLKGNRERFHKYLTDAFNRDRFRGLYHNFQQKRNSSEYIEPESNQYVHMTLATKGQENEALLSPSISSVSTVEEMLECEDKHQEEELHSLTYDDLLSFSFQVAKGMEFLSSKNCIHRDLAARNVLVTHGRQVKIGDFGLARDIEHDSNYVVRGNVRLPVKWMAPESIFKGVYTMQSDVWAYGILLWEIFSLGVTPYPGITVNDGFYRMIESGYHMEQPYYAEESVYKVMCRCWMLDPVDRPCFSKLVAFMEKELSALEERLYYNVGGYCHNDVTYQNAPMTPDATLMEKKTDVFQSDTENSDERKAVDSPGSVRTEPLV</sequence>
<feature type="chain" id="PRO_5044676066" description="receptor protein-tyrosine kinase" evidence="26">
    <location>
        <begin position="38"/>
        <end position="990"/>
    </location>
</feature>
<dbReference type="PANTHER" id="PTHR24416">
    <property type="entry name" value="TYROSINE-PROTEIN KINASE RECEPTOR"/>
    <property type="match status" value="1"/>
</dbReference>
<keyword evidence="20" id="KW-0460">Magnesium</keyword>
<dbReference type="GO" id="GO:0019221">
    <property type="term" value="P:cytokine-mediated signaling pathway"/>
    <property type="evidence" value="ECO:0007669"/>
    <property type="project" value="TreeGrafter"/>
</dbReference>
<organism evidence="29 30">
    <name type="scientific">Cyprinus carpio</name>
    <name type="common">Common carp</name>
    <dbReference type="NCBI Taxonomy" id="7962"/>
    <lineage>
        <taxon>Eukaryota</taxon>
        <taxon>Metazoa</taxon>
        <taxon>Chordata</taxon>
        <taxon>Craniata</taxon>
        <taxon>Vertebrata</taxon>
        <taxon>Euteleostomi</taxon>
        <taxon>Actinopterygii</taxon>
        <taxon>Neopterygii</taxon>
        <taxon>Teleostei</taxon>
        <taxon>Ostariophysi</taxon>
        <taxon>Cypriniformes</taxon>
        <taxon>Cyprinidae</taxon>
        <taxon>Cyprininae</taxon>
        <taxon>Cyprinus</taxon>
    </lineage>
</organism>
<keyword evidence="15 23" id="KW-0675">Receptor</keyword>
<dbReference type="SMR" id="A0A8C1NST0"/>
<dbReference type="InterPro" id="IPR017441">
    <property type="entry name" value="Protein_kinase_ATP_BS"/>
</dbReference>
<evidence type="ECO:0000256" key="2">
    <source>
        <dbReference type="ARBA" id="ARBA00011902"/>
    </source>
</evidence>
<dbReference type="EC" id="2.7.10.1" evidence="2"/>
<dbReference type="GO" id="GO:0030183">
    <property type="term" value="P:B cell differentiation"/>
    <property type="evidence" value="ECO:0007669"/>
    <property type="project" value="TreeGrafter"/>
</dbReference>
<feature type="region of interest" description="Disordered" evidence="24">
    <location>
        <begin position="963"/>
        <end position="990"/>
    </location>
</feature>
<dbReference type="PIRSF" id="PIRSF000615">
    <property type="entry name" value="TyrPK_CSF1-R"/>
    <property type="match status" value="1"/>
</dbReference>
<evidence type="ECO:0000256" key="3">
    <source>
        <dbReference type="ARBA" id="ARBA00022475"/>
    </source>
</evidence>
<evidence type="ECO:0000259" key="28">
    <source>
        <dbReference type="PROSITE" id="PS50835"/>
    </source>
</evidence>
<dbReference type="RefSeq" id="XP_018968688.2">
    <property type="nucleotide sequence ID" value="XM_019113143.2"/>
</dbReference>
<evidence type="ECO:0000256" key="15">
    <source>
        <dbReference type="ARBA" id="ARBA00023170"/>
    </source>
</evidence>
<dbReference type="PANTHER" id="PTHR24416:SF356">
    <property type="entry name" value="RECEPTOR-TYPE TYROSINE-PROTEIN KINASE FLT3"/>
    <property type="match status" value="1"/>
</dbReference>
<dbReference type="GO" id="GO:0004714">
    <property type="term" value="F:transmembrane receptor protein tyrosine kinase activity"/>
    <property type="evidence" value="ECO:0007669"/>
    <property type="project" value="UniProtKB-EC"/>
</dbReference>
<evidence type="ECO:0000256" key="5">
    <source>
        <dbReference type="ARBA" id="ARBA00022679"/>
    </source>
</evidence>
<evidence type="ECO:0000256" key="13">
    <source>
        <dbReference type="ARBA" id="ARBA00023137"/>
    </source>
</evidence>
<evidence type="ECO:0000256" key="6">
    <source>
        <dbReference type="ARBA" id="ARBA00022692"/>
    </source>
</evidence>
<dbReference type="FunFam" id="1.10.510.10:FF:000140">
    <property type="entry name" value="Platelet-derived growth factor receptor beta"/>
    <property type="match status" value="1"/>
</dbReference>
<evidence type="ECO:0000256" key="23">
    <source>
        <dbReference type="RuleBase" id="RU000311"/>
    </source>
</evidence>
<dbReference type="InterPro" id="IPR011009">
    <property type="entry name" value="Kinase-like_dom_sf"/>
</dbReference>
<dbReference type="KEGG" id="ccar:109099626"/>
<feature type="signal peptide" evidence="26">
    <location>
        <begin position="1"/>
        <end position="37"/>
    </location>
</feature>
<dbReference type="Ensembl" id="ENSCCRT00010105860.1">
    <property type="protein sequence ID" value="ENSCCRP00010095422.1"/>
    <property type="gene ID" value="ENSCCRG00010041777.1"/>
</dbReference>
<feature type="binding site" evidence="20">
    <location>
        <position position="807"/>
    </location>
    <ligand>
        <name>Mg(2+)</name>
        <dbReference type="ChEBI" id="CHEBI:18420"/>
    </ligand>
</feature>
<feature type="active site" description="Proton acceptor" evidence="18">
    <location>
        <position position="789"/>
    </location>
</feature>
<dbReference type="InterPro" id="IPR050122">
    <property type="entry name" value="RTK"/>
</dbReference>
<evidence type="ECO:0000256" key="20">
    <source>
        <dbReference type="PIRSR" id="PIRSR000615-3"/>
    </source>
</evidence>
<dbReference type="AlphaFoldDB" id="A0A8C1NST0"/>
<keyword evidence="26" id="KW-0732">Signal</keyword>
<evidence type="ECO:0000256" key="11">
    <source>
        <dbReference type="ARBA" id="ARBA00022989"/>
    </source>
</evidence>
<evidence type="ECO:0000313" key="31">
    <source>
        <dbReference type="RefSeq" id="XP_018968688.2"/>
    </source>
</evidence>
<keyword evidence="30" id="KW-1185">Reference proteome</keyword>
<feature type="binding site" evidence="19 22">
    <location>
        <position position="614"/>
    </location>
    <ligand>
        <name>ATP</name>
        <dbReference type="ChEBI" id="CHEBI:30616"/>
    </ligand>
</feature>
<reference evidence="31" key="1">
    <citation type="submission" date="2025-04" db="UniProtKB">
        <authorList>
            <consortium name="RefSeq"/>
        </authorList>
    </citation>
    <scope>IDENTIFICATION</scope>
    <source>
        <tissue evidence="31">Muscle</tissue>
    </source>
</reference>
<evidence type="ECO:0000256" key="12">
    <source>
        <dbReference type="ARBA" id="ARBA00023136"/>
    </source>
</evidence>
<dbReference type="InterPro" id="IPR020635">
    <property type="entry name" value="Tyr_kinase_cat_dom"/>
</dbReference>
<dbReference type="OrthoDB" id="3256376at2759"/>
<evidence type="ECO:0000256" key="22">
    <source>
        <dbReference type="PROSITE-ProRule" id="PRU10141"/>
    </source>
</evidence>
<keyword evidence="10" id="KW-0832">Ubl conjugation</keyword>
<dbReference type="InterPro" id="IPR013783">
    <property type="entry name" value="Ig-like_fold"/>
</dbReference>